<dbReference type="Proteomes" id="UP000325313">
    <property type="component" value="Unassembled WGS sequence"/>
</dbReference>
<reference evidence="2 3" key="1">
    <citation type="submission" date="2019-05" db="EMBL/GenBank/DDBJ databases">
        <title>Emergence of the Ug99 lineage of the wheat stem rust pathogen through somatic hybridization.</title>
        <authorList>
            <person name="Li F."/>
            <person name="Upadhyaya N.M."/>
            <person name="Sperschneider J."/>
            <person name="Matny O."/>
            <person name="Nguyen-Phuc H."/>
            <person name="Mago R."/>
            <person name="Raley C."/>
            <person name="Miller M.E."/>
            <person name="Silverstein K.A.T."/>
            <person name="Henningsen E."/>
            <person name="Hirsch C.D."/>
            <person name="Visser B."/>
            <person name="Pretorius Z.A."/>
            <person name="Steffenson B.J."/>
            <person name="Schwessinger B."/>
            <person name="Dodds P.N."/>
            <person name="Figueroa M."/>
        </authorList>
    </citation>
    <scope>NUCLEOTIDE SEQUENCE [LARGE SCALE GENOMIC DNA]</scope>
    <source>
        <strain evidence="2 3">Ug99</strain>
    </source>
</reference>
<comment type="caution">
    <text evidence="2">The sequence shown here is derived from an EMBL/GenBank/DDBJ whole genome shotgun (WGS) entry which is preliminary data.</text>
</comment>
<evidence type="ECO:0000313" key="2">
    <source>
        <dbReference type="EMBL" id="KAA1133304.1"/>
    </source>
</evidence>
<keyword evidence="1" id="KW-1133">Transmembrane helix</keyword>
<feature type="transmembrane region" description="Helical" evidence="1">
    <location>
        <begin position="12"/>
        <end position="28"/>
    </location>
</feature>
<keyword evidence="1" id="KW-0472">Membrane</keyword>
<evidence type="ECO:0000256" key="1">
    <source>
        <dbReference type="SAM" id="Phobius"/>
    </source>
</evidence>
<gene>
    <name evidence="2" type="ORF">PGTUg99_022000</name>
</gene>
<evidence type="ECO:0000313" key="3">
    <source>
        <dbReference type="Proteomes" id="UP000325313"/>
    </source>
</evidence>
<sequence>MGLDVKDKMIEHVMLVIGFSLFQSYSIFKLTTRLQKLLSVSPLSPSQPSPISNLKAHRKPIHQTLFPSPLCS</sequence>
<organism evidence="2 3">
    <name type="scientific">Puccinia graminis f. sp. tritici</name>
    <dbReference type="NCBI Taxonomy" id="56615"/>
    <lineage>
        <taxon>Eukaryota</taxon>
        <taxon>Fungi</taxon>
        <taxon>Dikarya</taxon>
        <taxon>Basidiomycota</taxon>
        <taxon>Pucciniomycotina</taxon>
        <taxon>Pucciniomycetes</taxon>
        <taxon>Pucciniales</taxon>
        <taxon>Pucciniaceae</taxon>
        <taxon>Puccinia</taxon>
    </lineage>
</organism>
<accession>A0A5B0S9X0</accession>
<dbReference type="EMBL" id="VDEP01000072">
    <property type="protein sequence ID" value="KAA1133304.1"/>
    <property type="molecule type" value="Genomic_DNA"/>
</dbReference>
<name>A0A5B0S9X0_PUCGR</name>
<proteinExistence type="predicted"/>
<protein>
    <submittedName>
        <fullName evidence="2">Uncharacterized protein</fullName>
    </submittedName>
</protein>
<dbReference type="AlphaFoldDB" id="A0A5B0S9X0"/>
<keyword evidence="1" id="KW-0812">Transmembrane</keyword>